<dbReference type="GO" id="GO:0004088">
    <property type="term" value="F:carbamoyl-phosphate synthase (glutamine-hydrolyzing) activity"/>
    <property type="evidence" value="ECO:0007669"/>
    <property type="project" value="UniProtKB-EC"/>
</dbReference>
<dbReference type="InterPro" id="IPR029062">
    <property type="entry name" value="Class_I_gatase-like"/>
</dbReference>
<protein>
    <recommendedName>
        <fullName evidence="8">Carbamoyl phosphate synthase small chain</fullName>
        <ecNumber evidence="8">6.3.5.5</ecNumber>
    </recommendedName>
    <alternativeName>
        <fullName evidence="8">Carbamoyl phosphate synthetase glutamine chain</fullName>
    </alternativeName>
</protein>
<keyword evidence="8" id="KW-0028">Amino-acid biosynthesis</keyword>
<evidence type="ECO:0000259" key="9">
    <source>
        <dbReference type="SMART" id="SM01097"/>
    </source>
</evidence>
<evidence type="ECO:0000256" key="7">
    <source>
        <dbReference type="ARBA" id="ARBA00048816"/>
    </source>
</evidence>
<dbReference type="EC" id="6.3.5.5" evidence="8"/>
<organism evidence="10 11">
    <name type="scientific">Nitrospina watsonii</name>
    <dbReference type="NCBI Taxonomy" id="1323948"/>
    <lineage>
        <taxon>Bacteria</taxon>
        <taxon>Pseudomonadati</taxon>
        <taxon>Nitrospinota/Tectimicrobiota group</taxon>
        <taxon>Nitrospinota</taxon>
        <taxon>Nitrospinia</taxon>
        <taxon>Nitrospinales</taxon>
        <taxon>Nitrospinaceae</taxon>
        <taxon>Nitrospina</taxon>
    </lineage>
</organism>
<feature type="active site" description="Nucleophile" evidence="8">
    <location>
        <position position="266"/>
    </location>
</feature>
<dbReference type="SUPFAM" id="SSF52317">
    <property type="entry name" value="Class I glutamine amidotransferase-like"/>
    <property type="match status" value="1"/>
</dbReference>
<evidence type="ECO:0000313" key="11">
    <source>
        <dbReference type="Proteomes" id="UP001157733"/>
    </source>
</evidence>
<comment type="subunit">
    <text evidence="8">Composed of two chains; the small (or glutamine) chain promotes the hydrolysis of glutamine to ammonia, which is used by the large (or ammonia) chain to synthesize carbamoyl phosphate. Tetramer of heterodimers (alpha,beta)4.</text>
</comment>
<evidence type="ECO:0000256" key="3">
    <source>
        <dbReference type="ARBA" id="ARBA00022598"/>
    </source>
</evidence>
<dbReference type="InterPro" id="IPR050472">
    <property type="entry name" value="Anth_synth/Amidotransfase"/>
</dbReference>
<keyword evidence="4 8" id="KW-0547">Nucleotide-binding</keyword>
<evidence type="ECO:0000256" key="4">
    <source>
        <dbReference type="ARBA" id="ARBA00022741"/>
    </source>
</evidence>
<feature type="binding site" evidence="8">
    <location>
        <position position="270"/>
    </location>
    <ligand>
        <name>L-glutamine</name>
        <dbReference type="ChEBI" id="CHEBI:58359"/>
    </ligand>
</feature>
<comment type="similarity">
    <text evidence="2 8">Belongs to the CarA family.</text>
</comment>
<feature type="region of interest" description="CPSase" evidence="8">
    <location>
        <begin position="1"/>
        <end position="178"/>
    </location>
</feature>
<keyword evidence="5 8" id="KW-0067">ATP-binding</keyword>
<dbReference type="InterPro" id="IPR035686">
    <property type="entry name" value="CPSase_GATase1"/>
</dbReference>
<feature type="binding site" evidence="8">
    <location>
        <position position="310"/>
    </location>
    <ligand>
        <name>L-glutamine</name>
        <dbReference type="ChEBI" id="CHEBI:58359"/>
    </ligand>
</feature>
<dbReference type="NCBIfam" id="NF009475">
    <property type="entry name" value="PRK12838.1"/>
    <property type="match status" value="1"/>
</dbReference>
<evidence type="ECO:0000256" key="6">
    <source>
        <dbReference type="ARBA" id="ARBA00022962"/>
    </source>
</evidence>
<evidence type="ECO:0000256" key="2">
    <source>
        <dbReference type="ARBA" id="ARBA00007800"/>
    </source>
</evidence>
<keyword evidence="6 8" id="KW-0315">Glutamine amidotransferase</keyword>
<sequence>MEALLALEDGRLFRGRMFGAEKEVTAEIVFNTSMAGYQEVLTDPSYCGQMVVMTYPLIGNYGVNPEDYESERPYLSAFIIKELSGIPSNWRSTETLDAFMKRHDIVGLQGLDTRALTRHIREKGAQRAVISAAVSNPDALIEKARQAPHMEGRDLVREVTCQQPYIWEEGDWDLRTGYSRFETHAGQKNYSVVAMDLGIKYNILRKLTQAGCRVTVVPATISAEDILKFKPDGVFLSNGPGDPAAVTYAVETVRTLVGKVPIFGICLGHQILNLALGGSTYKLRFGHHGGNQPVMDADSRKVEITSQNHGFAVDATTTQPDVEIISLNLNDQTVEGIRHKTLPVFSVQYHPEAAPGPQDSAHLFQRFVEMMKSAQ</sequence>
<dbReference type="PROSITE" id="PS51273">
    <property type="entry name" value="GATASE_TYPE_1"/>
    <property type="match status" value="1"/>
</dbReference>
<dbReference type="SUPFAM" id="SSF52021">
    <property type="entry name" value="Carbamoyl phosphate synthetase, small subunit N-terminal domain"/>
    <property type="match status" value="1"/>
</dbReference>
<dbReference type="InterPro" id="IPR036480">
    <property type="entry name" value="CarbP_synth_ssu_N_sf"/>
</dbReference>
<dbReference type="RefSeq" id="WP_282011213.1">
    <property type="nucleotide sequence ID" value="NZ_OX336137.1"/>
</dbReference>
<keyword evidence="8" id="KW-0055">Arginine biosynthesis</keyword>
<feature type="active site" evidence="8">
    <location>
        <position position="352"/>
    </location>
</feature>
<dbReference type="Pfam" id="PF00117">
    <property type="entry name" value="GATase"/>
    <property type="match status" value="1"/>
</dbReference>
<evidence type="ECO:0000256" key="5">
    <source>
        <dbReference type="ARBA" id="ARBA00022840"/>
    </source>
</evidence>
<dbReference type="Proteomes" id="UP001157733">
    <property type="component" value="Chromosome"/>
</dbReference>
<name>A0ABM9HDK9_9BACT</name>
<feature type="binding site" evidence="8">
    <location>
        <position position="311"/>
    </location>
    <ligand>
        <name>L-glutamine</name>
        <dbReference type="ChEBI" id="CHEBI:58359"/>
    </ligand>
</feature>
<dbReference type="PRINTS" id="PR00097">
    <property type="entry name" value="ANTSNTHASEII"/>
</dbReference>
<feature type="binding site" evidence="8">
    <location>
        <position position="308"/>
    </location>
    <ligand>
        <name>L-glutamine</name>
        <dbReference type="ChEBI" id="CHEBI:58359"/>
    </ligand>
</feature>
<keyword evidence="11" id="KW-1185">Reference proteome</keyword>
<dbReference type="EMBL" id="OX336137">
    <property type="protein sequence ID" value="CAI2718310.1"/>
    <property type="molecule type" value="Genomic_DNA"/>
</dbReference>
<feature type="binding site" evidence="8">
    <location>
        <position position="45"/>
    </location>
    <ligand>
        <name>L-glutamine</name>
        <dbReference type="ChEBI" id="CHEBI:58359"/>
    </ligand>
</feature>
<dbReference type="CDD" id="cd01744">
    <property type="entry name" value="GATase1_CPSase"/>
    <property type="match status" value="1"/>
</dbReference>
<feature type="binding site" evidence="8">
    <location>
        <position position="241"/>
    </location>
    <ligand>
        <name>L-glutamine</name>
        <dbReference type="ChEBI" id="CHEBI:58359"/>
    </ligand>
</feature>
<dbReference type="NCBIfam" id="TIGR01368">
    <property type="entry name" value="CPSaseIIsmall"/>
    <property type="match status" value="1"/>
</dbReference>
<keyword evidence="8" id="KW-0665">Pyrimidine biosynthesis</keyword>
<dbReference type="PRINTS" id="PR00096">
    <property type="entry name" value="GATASE"/>
</dbReference>
<accession>A0ABM9HDK9</accession>
<dbReference type="Gene3D" id="3.40.50.880">
    <property type="match status" value="1"/>
</dbReference>
<dbReference type="InterPro" id="IPR006274">
    <property type="entry name" value="CarbamoylP_synth_ssu"/>
</dbReference>
<dbReference type="InterPro" id="IPR002474">
    <property type="entry name" value="CarbamoylP_synth_ssu_N"/>
</dbReference>
<feature type="active site" evidence="8">
    <location>
        <position position="350"/>
    </location>
</feature>
<evidence type="ECO:0000256" key="8">
    <source>
        <dbReference type="HAMAP-Rule" id="MF_01209"/>
    </source>
</evidence>
<dbReference type="PANTHER" id="PTHR43418:SF7">
    <property type="entry name" value="CARBAMOYL-PHOSPHATE SYNTHASE SMALL CHAIN"/>
    <property type="match status" value="1"/>
</dbReference>
<comment type="function">
    <text evidence="8">Small subunit of the glutamine-dependent carbamoyl phosphate synthetase (CPSase). CPSase catalyzes the formation of carbamoyl phosphate from the ammonia moiety of glutamine, carbonate, and phosphate donated by ATP, constituting the first step of 2 biosynthetic pathways, one leading to arginine and/or urea and the other to pyrimidine nucleotides. The small subunit (glutamine amidotransferase) binds and cleaves glutamine to supply the large subunit with the substrate ammonia.</text>
</comment>
<feature type="domain" description="Carbamoyl-phosphate synthase small subunit N-terminal" evidence="9">
    <location>
        <begin position="1"/>
        <end position="131"/>
    </location>
</feature>
<dbReference type="SMART" id="SM01097">
    <property type="entry name" value="CPSase_sm_chain"/>
    <property type="match status" value="1"/>
</dbReference>
<proteinExistence type="inferred from homology"/>
<dbReference type="HAMAP" id="MF_01209">
    <property type="entry name" value="CPSase_S_chain"/>
    <property type="match status" value="1"/>
</dbReference>
<evidence type="ECO:0000256" key="1">
    <source>
        <dbReference type="ARBA" id="ARBA00005077"/>
    </source>
</evidence>
<comment type="pathway">
    <text evidence="1 8">Amino-acid biosynthesis; L-arginine biosynthesis; carbamoyl phosphate from bicarbonate: step 1/1.</text>
</comment>
<evidence type="ECO:0000313" key="10">
    <source>
        <dbReference type="EMBL" id="CAI2718310.1"/>
    </source>
</evidence>
<dbReference type="InterPro" id="IPR017926">
    <property type="entry name" value="GATASE"/>
</dbReference>
<dbReference type="PANTHER" id="PTHR43418">
    <property type="entry name" value="MULTIFUNCTIONAL TRYPTOPHAN BIOSYNTHESIS PROTEIN-RELATED"/>
    <property type="match status" value="1"/>
</dbReference>
<comment type="catalytic activity">
    <reaction evidence="7 8">
        <text>hydrogencarbonate + L-glutamine + 2 ATP + H2O = carbamoyl phosphate + L-glutamate + 2 ADP + phosphate + 2 H(+)</text>
        <dbReference type="Rhea" id="RHEA:18633"/>
        <dbReference type="ChEBI" id="CHEBI:15377"/>
        <dbReference type="ChEBI" id="CHEBI:15378"/>
        <dbReference type="ChEBI" id="CHEBI:17544"/>
        <dbReference type="ChEBI" id="CHEBI:29985"/>
        <dbReference type="ChEBI" id="CHEBI:30616"/>
        <dbReference type="ChEBI" id="CHEBI:43474"/>
        <dbReference type="ChEBI" id="CHEBI:58228"/>
        <dbReference type="ChEBI" id="CHEBI:58359"/>
        <dbReference type="ChEBI" id="CHEBI:456216"/>
        <dbReference type="EC" id="6.3.5.5"/>
    </reaction>
</comment>
<reference evidence="10 11" key="1">
    <citation type="submission" date="2022-09" db="EMBL/GenBank/DDBJ databases">
        <authorList>
            <person name="Kop L."/>
        </authorList>
    </citation>
    <scope>NUCLEOTIDE SEQUENCE [LARGE SCALE GENOMIC DNA]</scope>
    <source>
        <strain evidence="10 11">347</strain>
    </source>
</reference>
<gene>
    <name evidence="8 10" type="primary">carA</name>
    <name evidence="10" type="ORF">NSPWAT_1451</name>
</gene>
<dbReference type="Pfam" id="PF00988">
    <property type="entry name" value="CPSase_sm_chain"/>
    <property type="match status" value="1"/>
</dbReference>
<dbReference type="Gene3D" id="3.50.30.20">
    <property type="entry name" value="Carbamoyl-phosphate synthase small subunit, N-terminal domain"/>
    <property type="match status" value="1"/>
</dbReference>
<comment type="pathway">
    <text evidence="8">Pyrimidine metabolism; UMP biosynthesis via de novo pathway; (S)-dihydroorotate from bicarbonate: step 1/3.</text>
</comment>
<keyword evidence="3 8" id="KW-0436">Ligase</keyword>
<feature type="binding site" evidence="8">
    <location>
        <position position="267"/>
    </location>
    <ligand>
        <name>L-glutamine</name>
        <dbReference type="ChEBI" id="CHEBI:58359"/>
    </ligand>
</feature>
<dbReference type="PRINTS" id="PR00099">
    <property type="entry name" value="CPSGATASE"/>
</dbReference>
<feature type="binding site" evidence="8">
    <location>
        <position position="239"/>
    </location>
    <ligand>
        <name>L-glutamine</name>
        <dbReference type="ChEBI" id="CHEBI:58359"/>
    </ligand>
</feature>
<comment type="catalytic activity">
    <reaction evidence="8">
        <text>L-glutamine + H2O = L-glutamate + NH4(+)</text>
        <dbReference type="Rhea" id="RHEA:15889"/>
        <dbReference type="ChEBI" id="CHEBI:15377"/>
        <dbReference type="ChEBI" id="CHEBI:28938"/>
        <dbReference type="ChEBI" id="CHEBI:29985"/>
        <dbReference type="ChEBI" id="CHEBI:58359"/>
    </reaction>
</comment>